<proteinExistence type="predicted"/>
<gene>
    <name evidence="1" type="ORF">S06H3_26752</name>
</gene>
<reference evidence="1" key="1">
    <citation type="journal article" date="2014" name="Front. Microbiol.">
        <title>High frequency of phylogenetically diverse reductive dehalogenase-homologous genes in deep subseafloor sedimentary metagenomes.</title>
        <authorList>
            <person name="Kawai M."/>
            <person name="Futagami T."/>
            <person name="Toyoda A."/>
            <person name="Takaki Y."/>
            <person name="Nishi S."/>
            <person name="Hori S."/>
            <person name="Arai W."/>
            <person name="Tsubouchi T."/>
            <person name="Morono Y."/>
            <person name="Uchiyama I."/>
            <person name="Ito T."/>
            <person name="Fujiyama A."/>
            <person name="Inagaki F."/>
            <person name="Takami H."/>
        </authorList>
    </citation>
    <scope>NUCLEOTIDE SEQUENCE</scope>
    <source>
        <strain evidence="1">Expedition CK06-06</strain>
    </source>
</reference>
<accession>X1NLG8</accession>
<dbReference type="AlphaFoldDB" id="X1NLG8"/>
<sequence>MIVDKNIKVKVNNKSSDQEKLKQILSYKEKYSPEELKSIISFFKDPINQLIARKLLLE</sequence>
<comment type="caution">
    <text evidence="1">The sequence shown here is derived from an EMBL/GenBank/DDBJ whole genome shotgun (WGS) entry which is preliminary data.</text>
</comment>
<dbReference type="EMBL" id="BARV01015485">
    <property type="protein sequence ID" value="GAI31046.1"/>
    <property type="molecule type" value="Genomic_DNA"/>
</dbReference>
<evidence type="ECO:0000313" key="1">
    <source>
        <dbReference type="EMBL" id="GAI31046.1"/>
    </source>
</evidence>
<name>X1NLG8_9ZZZZ</name>
<organism evidence="1">
    <name type="scientific">marine sediment metagenome</name>
    <dbReference type="NCBI Taxonomy" id="412755"/>
    <lineage>
        <taxon>unclassified sequences</taxon>
        <taxon>metagenomes</taxon>
        <taxon>ecological metagenomes</taxon>
    </lineage>
</organism>
<protein>
    <submittedName>
        <fullName evidence="1">Uncharacterized protein</fullName>
    </submittedName>
</protein>